<protein>
    <submittedName>
        <fullName evidence="3">VanZ family protein</fullName>
    </submittedName>
</protein>
<comment type="caution">
    <text evidence="3">The sequence shown here is derived from an EMBL/GenBank/DDBJ whole genome shotgun (WGS) entry which is preliminary data.</text>
</comment>
<dbReference type="EMBL" id="JACVVD010000026">
    <property type="protein sequence ID" value="MBD0384751.1"/>
    <property type="molecule type" value="Genomic_DNA"/>
</dbReference>
<reference evidence="3" key="1">
    <citation type="submission" date="2020-09" db="EMBL/GenBank/DDBJ databases">
        <title>Draft Genome Sequence of Paenibacillus sp. WST5.</title>
        <authorList>
            <person name="Bao Z."/>
        </authorList>
    </citation>
    <scope>NUCLEOTIDE SEQUENCE</scope>
    <source>
        <strain evidence="3">WST5</strain>
    </source>
</reference>
<dbReference type="Pfam" id="PF04892">
    <property type="entry name" value="VanZ"/>
    <property type="match status" value="1"/>
</dbReference>
<evidence type="ECO:0000313" key="4">
    <source>
        <dbReference type="Proteomes" id="UP000650466"/>
    </source>
</evidence>
<feature type="domain" description="VanZ-like" evidence="2">
    <location>
        <begin position="16"/>
        <end position="153"/>
    </location>
</feature>
<feature type="transmembrane region" description="Helical" evidence="1">
    <location>
        <begin position="12"/>
        <end position="32"/>
    </location>
</feature>
<accession>A0A926KX34</accession>
<dbReference type="Proteomes" id="UP000650466">
    <property type="component" value="Unassembled WGS sequence"/>
</dbReference>
<proteinExistence type="predicted"/>
<evidence type="ECO:0000256" key="1">
    <source>
        <dbReference type="SAM" id="Phobius"/>
    </source>
</evidence>
<dbReference type="InterPro" id="IPR006976">
    <property type="entry name" value="VanZ-like"/>
</dbReference>
<keyword evidence="1" id="KW-0472">Membrane</keyword>
<organism evidence="3 4">
    <name type="scientific">Paenibacillus sedimenti</name>
    <dbReference type="NCBI Taxonomy" id="2770274"/>
    <lineage>
        <taxon>Bacteria</taxon>
        <taxon>Bacillati</taxon>
        <taxon>Bacillota</taxon>
        <taxon>Bacilli</taxon>
        <taxon>Bacillales</taxon>
        <taxon>Paenibacillaceae</taxon>
        <taxon>Paenibacillus</taxon>
    </lineage>
</organism>
<dbReference type="PANTHER" id="PTHR36834:SF1">
    <property type="entry name" value="INTEGRAL MEMBRANE PROTEIN"/>
    <property type="match status" value="1"/>
</dbReference>
<evidence type="ECO:0000313" key="3">
    <source>
        <dbReference type="EMBL" id="MBD0384751.1"/>
    </source>
</evidence>
<evidence type="ECO:0000259" key="2">
    <source>
        <dbReference type="Pfam" id="PF04892"/>
    </source>
</evidence>
<keyword evidence="1" id="KW-1133">Transmembrane helix</keyword>
<sequence>MTAFLKTIKVKHIFAVVYLIGLVNFIIVKFFGDIQKVIDRIEMVKLQKKEGYWNLQLIPFRTITSSMNSCHRFGIDHPSSIALITNIVLFVPMGFLVPYVLRKPSFLKTIGMSLAIIFGIEIIQYVTNLGATDIDDVILNITGCLIGYMVYAISLALHKKMNRGFRTLS</sequence>
<name>A0A926KX34_9BACL</name>
<feature type="transmembrane region" description="Helical" evidence="1">
    <location>
        <begin position="113"/>
        <end position="131"/>
    </location>
</feature>
<feature type="transmembrane region" description="Helical" evidence="1">
    <location>
        <begin position="81"/>
        <end position="101"/>
    </location>
</feature>
<keyword evidence="1" id="KW-0812">Transmembrane</keyword>
<keyword evidence="4" id="KW-1185">Reference proteome</keyword>
<dbReference type="AlphaFoldDB" id="A0A926KX34"/>
<feature type="transmembrane region" description="Helical" evidence="1">
    <location>
        <begin position="137"/>
        <end position="157"/>
    </location>
</feature>
<dbReference type="PANTHER" id="PTHR36834">
    <property type="entry name" value="MEMBRANE PROTEIN-RELATED"/>
    <property type="match status" value="1"/>
</dbReference>
<dbReference type="InterPro" id="IPR053150">
    <property type="entry name" value="Teicoplanin_resist-assoc"/>
</dbReference>
<dbReference type="RefSeq" id="WP_188178511.1">
    <property type="nucleotide sequence ID" value="NZ_JACVVD010000026.1"/>
</dbReference>
<gene>
    <name evidence="3" type="ORF">ICC18_32500</name>
</gene>